<dbReference type="InParanoid" id="A0A1V9X3L1"/>
<keyword evidence="10" id="KW-1185">Reference proteome</keyword>
<dbReference type="OrthoDB" id="6581954at2759"/>
<protein>
    <submittedName>
        <fullName evidence="9">Sodium-dependent noradrenaline transporter-like</fullName>
    </submittedName>
</protein>
<dbReference type="GO" id="GO:0015293">
    <property type="term" value="F:symporter activity"/>
    <property type="evidence" value="ECO:0007669"/>
    <property type="project" value="UniProtKB-KW"/>
</dbReference>
<evidence type="ECO:0000313" key="10">
    <source>
        <dbReference type="Proteomes" id="UP000192247"/>
    </source>
</evidence>
<comment type="subcellular location">
    <subcellularLocation>
        <location evidence="1">Membrane</location>
        <topology evidence="1">Multi-pass membrane protein</topology>
    </subcellularLocation>
</comment>
<feature type="binding site" evidence="8">
    <location>
        <position position="172"/>
    </location>
    <ligand>
        <name>Na(+)</name>
        <dbReference type="ChEBI" id="CHEBI:29101"/>
        <label>1</label>
    </ligand>
</feature>
<comment type="similarity">
    <text evidence="2">Belongs to the sodium:neurotransmitter symporter (SNF) (TC 2.A.22) family.</text>
</comment>
<dbReference type="STRING" id="418985.A0A1V9X3L1"/>
<name>A0A1V9X3L1_9ACAR</name>
<dbReference type="Pfam" id="PF00209">
    <property type="entry name" value="SNF"/>
    <property type="match status" value="1"/>
</dbReference>
<dbReference type="GO" id="GO:0005886">
    <property type="term" value="C:plasma membrane"/>
    <property type="evidence" value="ECO:0007669"/>
    <property type="project" value="TreeGrafter"/>
</dbReference>
<dbReference type="Proteomes" id="UP000192247">
    <property type="component" value="Unassembled WGS sequence"/>
</dbReference>
<dbReference type="PANTHER" id="PTHR11616">
    <property type="entry name" value="SODIUM/CHLORIDE DEPENDENT TRANSPORTER"/>
    <property type="match status" value="1"/>
</dbReference>
<dbReference type="GO" id="GO:0046872">
    <property type="term" value="F:metal ion binding"/>
    <property type="evidence" value="ECO:0007669"/>
    <property type="project" value="UniProtKB-KW"/>
</dbReference>
<accession>A0A1V9X3L1</accession>
<sequence length="212" mass="23559">MHCSAPVYICAVDLIRHIGTFFVPRRDNPLLREDGGTFNNVSPDAQGPGSLIEMRLILSLIGEHLIAVFRFCSATRRSDPVAQEVRRPVLFGIVPGEKRAPAVCGAARFQIKPTTQERDTPPTMGIERVRELETQEREEGHGLVFQVYPEAISTLPEAPFWSVLLFIMLLTLGLDSAMGGLESVITGLMDEFNFRIGKYKVPRELFTANATC</sequence>
<dbReference type="PROSITE" id="PS50267">
    <property type="entry name" value="NA_NEUROTRAN_SYMP_3"/>
    <property type="match status" value="1"/>
</dbReference>
<evidence type="ECO:0000256" key="1">
    <source>
        <dbReference type="ARBA" id="ARBA00004141"/>
    </source>
</evidence>
<dbReference type="SUPFAM" id="SSF161070">
    <property type="entry name" value="SNF-like"/>
    <property type="match status" value="1"/>
</dbReference>
<proteinExistence type="inferred from homology"/>
<keyword evidence="7" id="KW-0472">Membrane</keyword>
<dbReference type="GO" id="GO:0006865">
    <property type="term" value="P:amino acid transport"/>
    <property type="evidence" value="ECO:0007669"/>
    <property type="project" value="TreeGrafter"/>
</dbReference>
<evidence type="ECO:0000256" key="5">
    <source>
        <dbReference type="ARBA" id="ARBA00022847"/>
    </source>
</evidence>
<gene>
    <name evidence="9" type="ORF">BIW11_13090</name>
</gene>
<evidence type="ECO:0000256" key="3">
    <source>
        <dbReference type="ARBA" id="ARBA00022448"/>
    </source>
</evidence>
<keyword evidence="8" id="KW-0915">Sodium</keyword>
<organism evidence="9 10">
    <name type="scientific">Tropilaelaps mercedesae</name>
    <dbReference type="NCBI Taxonomy" id="418985"/>
    <lineage>
        <taxon>Eukaryota</taxon>
        <taxon>Metazoa</taxon>
        <taxon>Ecdysozoa</taxon>
        <taxon>Arthropoda</taxon>
        <taxon>Chelicerata</taxon>
        <taxon>Arachnida</taxon>
        <taxon>Acari</taxon>
        <taxon>Parasitiformes</taxon>
        <taxon>Mesostigmata</taxon>
        <taxon>Gamasina</taxon>
        <taxon>Dermanyssoidea</taxon>
        <taxon>Laelapidae</taxon>
        <taxon>Tropilaelaps</taxon>
    </lineage>
</organism>
<feature type="binding site" evidence="8">
    <location>
        <position position="175"/>
    </location>
    <ligand>
        <name>Na(+)</name>
        <dbReference type="ChEBI" id="CHEBI:29101"/>
        <label>1</label>
    </ligand>
</feature>
<feature type="binding site" evidence="8">
    <location>
        <position position="176"/>
    </location>
    <ligand>
        <name>Na(+)</name>
        <dbReference type="ChEBI" id="CHEBI:29101"/>
        <label>1</label>
    </ligand>
</feature>
<evidence type="ECO:0000256" key="2">
    <source>
        <dbReference type="ARBA" id="ARBA00006459"/>
    </source>
</evidence>
<keyword evidence="3" id="KW-0813">Transport</keyword>
<dbReference type="PANTHER" id="PTHR11616:SF38">
    <property type="entry name" value="SODIUM-DEPENDENT DOPAMINE TRANSPORTER"/>
    <property type="match status" value="1"/>
</dbReference>
<evidence type="ECO:0000313" key="9">
    <source>
        <dbReference type="EMBL" id="OQR68155.1"/>
    </source>
</evidence>
<dbReference type="InterPro" id="IPR037272">
    <property type="entry name" value="SNS_sf"/>
</dbReference>
<keyword evidence="8" id="KW-0479">Metal-binding</keyword>
<reference evidence="9 10" key="1">
    <citation type="journal article" date="2017" name="Gigascience">
        <title>Draft genome of the honey bee ectoparasitic mite, Tropilaelaps mercedesae, is shaped by the parasitic life history.</title>
        <authorList>
            <person name="Dong X."/>
            <person name="Armstrong S.D."/>
            <person name="Xia D."/>
            <person name="Makepeace B.L."/>
            <person name="Darby A.C."/>
            <person name="Kadowaki T."/>
        </authorList>
    </citation>
    <scope>NUCLEOTIDE SEQUENCE [LARGE SCALE GENOMIC DNA]</scope>
    <source>
        <strain evidence="9">Wuxi-XJTLU</strain>
    </source>
</reference>
<dbReference type="GO" id="GO:0035725">
    <property type="term" value="P:sodium ion transmembrane transport"/>
    <property type="evidence" value="ECO:0007669"/>
    <property type="project" value="TreeGrafter"/>
</dbReference>
<evidence type="ECO:0000256" key="8">
    <source>
        <dbReference type="PIRSR" id="PIRSR600175-1"/>
    </source>
</evidence>
<keyword evidence="5" id="KW-0769">Symport</keyword>
<evidence type="ECO:0000256" key="6">
    <source>
        <dbReference type="ARBA" id="ARBA00022989"/>
    </source>
</evidence>
<comment type="caution">
    <text evidence="9">The sequence shown here is derived from an EMBL/GenBank/DDBJ whole genome shotgun (WGS) entry which is preliminary data.</text>
</comment>
<keyword evidence="6" id="KW-1133">Transmembrane helix</keyword>
<dbReference type="AlphaFoldDB" id="A0A1V9X3L1"/>
<dbReference type="InterPro" id="IPR000175">
    <property type="entry name" value="Na/ntran_symport"/>
</dbReference>
<evidence type="ECO:0000256" key="7">
    <source>
        <dbReference type="ARBA" id="ARBA00023136"/>
    </source>
</evidence>
<dbReference type="EMBL" id="MNPL01025738">
    <property type="protein sequence ID" value="OQR68155.1"/>
    <property type="molecule type" value="Genomic_DNA"/>
</dbReference>
<evidence type="ECO:0000256" key="4">
    <source>
        <dbReference type="ARBA" id="ARBA00022692"/>
    </source>
</evidence>
<keyword evidence="4" id="KW-0812">Transmembrane</keyword>